<evidence type="ECO:0000313" key="1">
    <source>
        <dbReference type="EMBL" id="NVH36822.1"/>
    </source>
</evidence>
<proteinExistence type="predicted"/>
<name>A0A7Y6RPW1_STRSU</name>
<sequence>MKIYIADDKRLIVEPSWFDCFDHTGKEYVNLPKAKIQLKSKITDVIESEIRLAIAEVIKEYQAEMADLPLEDIFNEKRKQVRDSYDTEQAVADVIERWQK</sequence>
<dbReference type="EMBL" id="JABXEU010000014">
    <property type="protein sequence ID" value="NVH36822.1"/>
    <property type="molecule type" value="Genomic_DNA"/>
</dbReference>
<organism evidence="1 2">
    <name type="scientific">Streptococcus suis</name>
    <dbReference type="NCBI Taxonomy" id="1307"/>
    <lineage>
        <taxon>Bacteria</taxon>
        <taxon>Bacillati</taxon>
        <taxon>Bacillota</taxon>
        <taxon>Bacilli</taxon>
        <taxon>Lactobacillales</taxon>
        <taxon>Streptococcaceae</taxon>
        <taxon>Streptococcus</taxon>
    </lineage>
</organism>
<gene>
    <name evidence="1" type="ORF">HU146_06040</name>
</gene>
<dbReference type="AlphaFoldDB" id="A0A7Y6RPW1"/>
<dbReference type="RefSeq" id="WP_112493943.1">
    <property type="nucleotide sequence ID" value="NZ_BCEA01000046.1"/>
</dbReference>
<reference evidence="1 2" key="1">
    <citation type="submission" date="2020-06" db="EMBL/GenBank/DDBJ databases">
        <title>Pan-genome analysis of Streptococcus suis serotype 2 revealed genomic diversity among strains of different virulence.</title>
        <authorList>
            <person name="Guo G."/>
            <person name="Zhang W."/>
        </authorList>
    </citation>
    <scope>NUCLEOTIDE SEQUENCE [LARGE SCALE GENOMIC DNA]</scope>
    <source>
        <strain evidence="1 2">ZJ92091101</strain>
    </source>
</reference>
<protein>
    <submittedName>
        <fullName evidence="1">Uncharacterized protein</fullName>
    </submittedName>
</protein>
<comment type="caution">
    <text evidence="1">The sequence shown here is derived from an EMBL/GenBank/DDBJ whole genome shotgun (WGS) entry which is preliminary data.</text>
</comment>
<evidence type="ECO:0000313" key="2">
    <source>
        <dbReference type="Proteomes" id="UP000548355"/>
    </source>
</evidence>
<dbReference type="Proteomes" id="UP000548355">
    <property type="component" value="Unassembled WGS sequence"/>
</dbReference>
<accession>A0A7Y6RPW1</accession>